<organism evidence="1 2">
    <name type="scientific">Avena sativa</name>
    <name type="common">Oat</name>
    <dbReference type="NCBI Taxonomy" id="4498"/>
    <lineage>
        <taxon>Eukaryota</taxon>
        <taxon>Viridiplantae</taxon>
        <taxon>Streptophyta</taxon>
        <taxon>Embryophyta</taxon>
        <taxon>Tracheophyta</taxon>
        <taxon>Spermatophyta</taxon>
        <taxon>Magnoliopsida</taxon>
        <taxon>Liliopsida</taxon>
        <taxon>Poales</taxon>
        <taxon>Poaceae</taxon>
        <taxon>BOP clade</taxon>
        <taxon>Pooideae</taxon>
        <taxon>Poodae</taxon>
        <taxon>Poeae</taxon>
        <taxon>Poeae Chloroplast Group 1 (Aveneae type)</taxon>
        <taxon>Aveninae</taxon>
        <taxon>Avena</taxon>
    </lineage>
</organism>
<name>A0ACD5V817_AVESA</name>
<dbReference type="Proteomes" id="UP001732700">
    <property type="component" value="Chromosome 2D"/>
</dbReference>
<evidence type="ECO:0000313" key="2">
    <source>
        <dbReference type="Proteomes" id="UP001732700"/>
    </source>
</evidence>
<evidence type="ECO:0000313" key="1">
    <source>
        <dbReference type="EnsemblPlants" id="AVESA.00010b.r2.2DG0397390.1.CDS"/>
    </source>
</evidence>
<accession>A0ACD5V817</accession>
<dbReference type="EnsemblPlants" id="AVESA.00010b.r2.2DG0397390.1">
    <property type="protein sequence ID" value="AVESA.00010b.r2.2DG0397390.1.CDS"/>
    <property type="gene ID" value="AVESA.00010b.r2.2DG0397390"/>
</dbReference>
<reference evidence="1" key="2">
    <citation type="submission" date="2025-09" db="UniProtKB">
        <authorList>
            <consortium name="EnsemblPlants"/>
        </authorList>
    </citation>
    <scope>IDENTIFICATION</scope>
</reference>
<proteinExistence type="predicted"/>
<keyword evidence="2" id="KW-1185">Reference proteome</keyword>
<sequence length="307" mass="35117">MDTVQLQQDQESELNNEYNSQTDLSQKELVEDIKNWLEKSVERRIKRRTTNKRKRKEKVNLVDEEEGYDDDTKAYSRYSVPYVYLVLQSITSSEHRKGLVKQMGFEDMLELDDCNVPRLFAQWITDNTKPEGVIRIGENSIPMNPKSFQDVLGIPAGDLPVETDEMIGKASFLELFGLSEIPSIRYFGDKIINEENLPDAEFCRCFMSVILGAFLCPNSSTKPSTKYLGALVDVDKIKDRNLAKFAYHWFICYVTKYLKERSKQTKGTITLGAASTTQRYGTLISLSLVQLSCLQLCQEYVCGKESS</sequence>
<reference evidence="1" key="1">
    <citation type="submission" date="2021-05" db="EMBL/GenBank/DDBJ databases">
        <authorList>
            <person name="Scholz U."/>
            <person name="Mascher M."/>
            <person name="Fiebig A."/>
        </authorList>
    </citation>
    <scope>NUCLEOTIDE SEQUENCE [LARGE SCALE GENOMIC DNA]</scope>
</reference>
<protein>
    <submittedName>
        <fullName evidence="1">Uncharacterized protein</fullName>
    </submittedName>
</protein>